<reference evidence="2" key="1">
    <citation type="submission" date="2020-12" db="EMBL/GenBank/DDBJ databases">
        <authorList>
            <person name="Huq M.A."/>
        </authorList>
    </citation>
    <scope>NUCLEOTIDE SEQUENCE</scope>
    <source>
        <strain evidence="2">MAHUQ-46</strain>
    </source>
</reference>
<dbReference type="InterPro" id="IPR013022">
    <property type="entry name" value="Xyl_isomerase-like_TIM-brl"/>
</dbReference>
<dbReference type="Proteomes" id="UP000640274">
    <property type="component" value="Unassembled WGS sequence"/>
</dbReference>
<protein>
    <submittedName>
        <fullName evidence="2">Sugar phosphate isomerase/epimerase</fullName>
    </submittedName>
</protein>
<keyword evidence="2" id="KW-0413">Isomerase</keyword>
<dbReference type="AlphaFoldDB" id="A0A934J645"/>
<dbReference type="GO" id="GO:0016853">
    <property type="term" value="F:isomerase activity"/>
    <property type="evidence" value="ECO:0007669"/>
    <property type="project" value="UniProtKB-KW"/>
</dbReference>
<proteinExistence type="predicted"/>
<accession>A0A934J645</accession>
<evidence type="ECO:0000313" key="2">
    <source>
        <dbReference type="EMBL" id="MBJ6361085.1"/>
    </source>
</evidence>
<organism evidence="2 3">
    <name type="scientific">Paenibacillus roseus</name>
    <dbReference type="NCBI Taxonomy" id="2798579"/>
    <lineage>
        <taxon>Bacteria</taxon>
        <taxon>Bacillati</taxon>
        <taxon>Bacillota</taxon>
        <taxon>Bacilli</taxon>
        <taxon>Bacillales</taxon>
        <taxon>Paenibacillaceae</taxon>
        <taxon>Paenibacillus</taxon>
    </lineage>
</organism>
<dbReference type="EMBL" id="JAELUP010000017">
    <property type="protein sequence ID" value="MBJ6361085.1"/>
    <property type="molecule type" value="Genomic_DNA"/>
</dbReference>
<dbReference type="SUPFAM" id="SSF51658">
    <property type="entry name" value="Xylose isomerase-like"/>
    <property type="match status" value="1"/>
</dbReference>
<dbReference type="Gene3D" id="3.20.20.150">
    <property type="entry name" value="Divalent-metal-dependent TIM barrel enzymes"/>
    <property type="match status" value="1"/>
</dbReference>
<dbReference type="RefSeq" id="WP_199018639.1">
    <property type="nucleotide sequence ID" value="NZ_JAELUP010000017.1"/>
</dbReference>
<dbReference type="InterPro" id="IPR050312">
    <property type="entry name" value="IolE/XylAMocC-like"/>
</dbReference>
<sequence>MELGLFTRAFQELSKEDAFAKINEYGFKSIEVVANQGSKHMDLDSALTSDYYNKYTKLIEKFDLNISSLTLHRDAQLVLGPHGDSTQHFFKGIEEEQVAFGVKRAKLAADVAQEYNIPIVVGYLGCKDFSQYYPWPSKDGWDRQLQLAYDRWMPIFEYYEKAGVVFAHEVGPQQIAYDLETAIRVTNLFKTNSFGICLDPSNLILVGIEPAQFIDYLGKKIVHVHAKDAEFTHYKAISGLLPHGDLSRPTRGVRFRIPGWGDINWKKTLTALKLNGYNGVLSIEYEDPTFSVDEGLAKSIEFLNPLLYK</sequence>
<name>A0A934J645_9BACL</name>
<keyword evidence="3" id="KW-1185">Reference proteome</keyword>
<feature type="domain" description="Xylose isomerase-like TIM barrel" evidence="1">
    <location>
        <begin position="19"/>
        <end position="304"/>
    </location>
</feature>
<comment type="caution">
    <text evidence="2">The sequence shown here is derived from an EMBL/GenBank/DDBJ whole genome shotgun (WGS) entry which is preliminary data.</text>
</comment>
<dbReference type="Pfam" id="PF01261">
    <property type="entry name" value="AP_endonuc_2"/>
    <property type="match status" value="1"/>
</dbReference>
<dbReference type="PANTHER" id="PTHR12110">
    <property type="entry name" value="HYDROXYPYRUVATE ISOMERASE"/>
    <property type="match status" value="1"/>
</dbReference>
<gene>
    <name evidence="2" type="ORF">JFN88_07120</name>
</gene>
<evidence type="ECO:0000259" key="1">
    <source>
        <dbReference type="Pfam" id="PF01261"/>
    </source>
</evidence>
<dbReference type="InterPro" id="IPR036237">
    <property type="entry name" value="Xyl_isomerase-like_sf"/>
</dbReference>
<evidence type="ECO:0000313" key="3">
    <source>
        <dbReference type="Proteomes" id="UP000640274"/>
    </source>
</evidence>
<dbReference type="PANTHER" id="PTHR12110:SF21">
    <property type="entry name" value="XYLOSE ISOMERASE-LIKE TIM BARREL DOMAIN-CONTAINING PROTEIN"/>
    <property type="match status" value="1"/>
</dbReference>